<keyword evidence="2" id="KW-1185">Reference proteome</keyword>
<gene>
    <name evidence="1" type="ORF">FPZ49_26735</name>
</gene>
<dbReference type="AlphaFoldDB" id="A0A559K460"/>
<sequence>MSEGKREIDWDEIRQLIRKTGEYALAQIEDPNGYIVYKQDDGQIVRKYKSGKIIPIYEDRDGPGGRIIEALECEWFEQGYAKGYQSGITDRAIDALTKRGKSIDEICQLLNISRSEHDRYLRRKEERERS</sequence>
<dbReference type="EMBL" id="VNJI01000046">
    <property type="protein sequence ID" value="TVY06914.1"/>
    <property type="molecule type" value="Genomic_DNA"/>
</dbReference>
<name>A0A559K460_9BACL</name>
<dbReference type="Proteomes" id="UP000317036">
    <property type="component" value="Unassembled WGS sequence"/>
</dbReference>
<reference evidence="1 2" key="1">
    <citation type="submission" date="2019-07" db="EMBL/GenBank/DDBJ databases">
        <authorList>
            <person name="Kim J."/>
        </authorList>
    </citation>
    <scope>NUCLEOTIDE SEQUENCE [LARGE SCALE GENOMIC DNA]</scope>
    <source>
        <strain evidence="1 2">JC52</strain>
    </source>
</reference>
<proteinExistence type="predicted"/>
<evidence type="ECO:0000313" key="2">
    <source>
        <dbReference type="Proteomes" id="UP000317036"/>
    </source>
</evidence>
<accession>A0A559K460</accession>
<comment type="caution">
    <text evidence="1">The sequence shown here is derived from an EMBL/GenBank/DDBJ whole genome shotgun (WGS) entry which is preliminary data.</text>
</comment>
<dbReference type="RefSeq" id="WP_144852886.1">
    <property type="nucleotide sequence ID" value="NZ_VNJI01000046.1"/>
</dbReference>
<organism evidence="1 2">
    <name type="scientific">Paenibacillus cremeus</name>
    <dbReference type="NCBI Taxonomy" id="2163881"/>
    <lineage>
        <taxon>Bacteria</taxon>
        <taxon>Bacillati</taxon>
        <taxon>Bacillota</taxon>
        <taxon>Bacilli</taxon>
        <taxon>Bacillales</taxon>
        <taxon>Paenibacillaceae</taxon>
        <taxon>Paenibacillus</taxon>
    </lineage>
</organism>
<evidence type="ECO:0000313" key="1">
    <source>
        <dbReference type="EMBL" id="TVY06914.1"/>
    </source>
</evidence>
<protein>
    <submittedName>
        <fullName evidence="1">Uncharacterized protein</fullName>
    </submittedName>
</protein>
<dbReference type="OrthoDB" id="2629863at2"/>